<proteinExistence type="inferred from homology"/>
<dbReference type="RefSeq" id="WP_168521245.1">
    <property type="nucleotide sequence ID" value="NZ_JAAXLS010000044.1"/>
</dbReference>
<evidence type="ECO:0000313" key="2">
    <source>
        <dbReference type="EMBL" id="NKQ57922.1"/>
    </source>
</evidence>
<name>A0ABX1JI48_9PSEU</name>
<dbReference type="InterPro" id="IPR029045">
    <property type="entry name" value="ClpP/crotonase-like_dom_sf"/>
</dbReference>
<dbReference type="Proteomes" id="UP000715441">
    <property type="component" value="Unassembled WGS sequence"/>
</dbReference>
<dbReference type="EMBL" id="JAAXLS010000044">
    <property type="protein sequence ID" value="NKQ57922.1"/>
    <property type="molecule type" value="Genomic_DNA"/>
</dbReference>
<comment type="caution">
    <text evidence="2">The sequence shown here is derived from an EMBL/GenBank/DDBJ whole genome shotgun (WGS) entry which is preliminary data.</text>
</comment>
<protein>
    <submittedName>
        <fullName evidence="2">Enoyl-CoA hydratase/isomerase family protein</fullName>
    </submittedName>
</protein>
<dbReference type="InterPro" id="IPR001753">
    <property type="entry name" value="Enoyl-CoA_hydra/iso"/>
</dbReference>
<sequence length="253" mass="26784">MSDVRCRVDGPVGHVLLNRPQARNAVTVGLARELATAVETLAHEVRVIVIRGAGADFCAGGDVRALAELHERGRAAMAELFTEFRRALTTITSVPVPVVAAVHGHAVAGGFELMQACDIAVVRTDARIADIHSRFGQVPGGGSTQRLPRIVGRQRAMGLILTGDEITGAQAVAWGLAYRAAEPGRFDEEVDALVARLLANPPAALAHSKFLVGQALERPLADGLPIETTRVLDHLEAEGQAAFGAFTRRKATT</sequence>
<organism evidence="2 3">
    <name type="scientific">Amycolatopsis acididurans</name>
    <dbReference type="NCBI Taxonomy" id="2724524"/>
    <lineage>
        <taxon>Bacteria</taxon>
        <taxon>Bacillati</taxon>
        <taxon>Actinomycetota</taxon>
        <taxon>Actinomycetes</taxon>
        <taxon>Pseudonocardiales</taxon>
        <taxon>Pseudonocardiaceae</taxon>
        <taxon>Amycolatopsis</taxon>
    </lineage>
</organism>
<keyword evidence="3" id="KW-1185">Reference proteome</keyword>
<reference evidence="2 3" key="1">
    <citation type="submission" date="2020-04" db="EMBL/GenBank/DDBJ databases">
        <title>Novel species.</title>
        <authorList>
            <person name="Teo W.F.A."/>
            <person name="Lipun K."/>
            <person name="Srisuk N."/>
            <person name="Duangmal K."/>
        </authorList>
    </citation>
    <scope>NUCLEOTIDE SEQUENCE [LARGE SCALE GENOMIC DNA]</scope>
    <source>
        <strain evidence="2 3">K13G38</strain>
    </source>
</reference>
<dbReference type="SUPFAM" id="SSF52096">
    <property type="entry name" value="ClpP/crotonase"/>
    <property type="match status" value="1"/>
</dbReference>
<dbReference type="PANTHER" id="PTHR43802">
    <property type="entry name" value="ENOYL-COA HYDRATASE"/>
    <property type="match status" value="1"/>
</dbReference>
<dbReference type="PANTHER" id="PTHR43802:SF1">
    <property type="entry name" value="IP11341P-RELATED"/>
    <property type="match status" value="1"/>
</dbReference>
<gene>
    <name evidence="2" type="ORF">HFP15_34180</name>
</gene>
<evidence type="ECO:0000313" key="3">
    <source>
        <dbReference type="Proteomes" id="UP000715441"/>
    </source>
</evidence>
<dbReference type="CDD" id="cd06558">
    <property type="entry name" value="crotonase-like"/>
    <property type="match status" value="1"/>
</dbReference>
<dbReference type="Gene3D" id="3.90.226.10">
    <property type="entry name" value="2-enoyl-CoA Hydratase, Chain A, domain 1"/>
    <property type="match status" value="1"/>
</dbReference>
<comment type="similarity">
    <text evidence="1">Belongs to the enoyl-CoA hydratase/isomerase family.</text>
</comment>
<evidence type="ECO:0000256" key="1">
    <source>
        <dbReference type="ARBA" id="ARBA00005254"/>
    </source>
</evidence>
<dbReference type="Pfam" id="PF00378">
    <property type="entry name" value="ECH_1"/>
    <property type="match status" value="1"/>
</dbReference>
<accession>A0ABX1JI48</accession>